<evidence type="ECO:0000313" key="3">
    <source>
        <dbReference type="Proteomes" id="UP001367508"/>
    </source>
</evidence>
<feature type="transmembrane region" description="Helical" evidence="1">
    <location>
        <begin position="130"/>
        <end position="149"/>
    </location>
</feature>
<gene>
    <name evidence="2" type="ORF">VNO77_27290</name>
</gene>
<proteinExistence type="predicted"/>
<evidence type="ECO:0000256" key="1">
    <source>
        <dbReference type="SAM" id="Phobius"/>
    </source>
</evidence>
<comment type="caution">
    <text evidence="2">The sequence shown here is derived from an EMBL/GenBank/DDBJ whole genome shotgun (WGS) entry which is preliminary data.</text>
</comment>
<sequence length="236" mass="26170">MTITSCCGQSEHVPEGRNPTPMALAHAQFLFIQSACLATEADVVSLEAWDEDHAVHDTHGWVEFGNCRGKSIVQAPKDCVAQTLKRLEEKIHKRILNHLLYLMRVSEKGVQRRSALALAHLCSKDDQRKVLLITMVLICSLGFLAHMFLSSNLMVLLTLCKLANKALTLSPVDTAPPSPTPHMHSVQCLLVAVGRRMQGQQRKTRASTGKQLVVQKQVQCPSLNQPTRIGSRLMLH</sequence>
<dbReference type="Proteomes" id="UP001367508">
    <property type="component" value="Unassembled WGS sequence"/>
</dbReference>
<reference evidence="2 3" key="1">
    <citation type="submission" date="2024-01" db="EMBL/GenBank/DDBJ databases">
        <title>The genomes of 5 underutilized Papilionoideae crops provide insights into root nodulation and disease resistanc.</title>
        <authorList>
            <person name="Jiang F."/>
        </authorList>
    </citation>
    <scope>NUCLEOTIDE SEQUENCE [LARGE SCALE GENOMIC DNA]</scope>
    <source>
        <strain evidence="2">LVBAO_FW01</strain>
        <tissue evidence="2">Leaves</tissue>
    </source>
</reference>
<dbReference type="InterPro" id="IPR044282">
    <property type="entry name" value="ABAP1/ARIA"/>
</dbReference>
<accession>A0AAN9KYK7</accession>
<dbReference type="EMBL" id="JAYMYQ010000006">
    <property type="protein sequence ID" value="KAK7323798.1"/>
    <property type="molecule type" value="Genomic_DNA"/>
</dbReference>
<keyword evidence="1" id="KW-0812">Transmembrane</keyword>
<dbReference type="PANTHER" id="PTHR46710:SF1">
    <property type="entry name" value="ARM REPEAT PROTEIN INTERACTING WITH ABF2"/>
    <property type="match status" value="1"/>
</dbReference>
<keyword evidence="3" id="KW-1185">Reference proteome</keyword>
<evidence type="ECO:0000313" key="2">
    <source>
        <dbReference type="EMBL" id="KAK7323798.1"/>
    </source>
</evidence>
<protein>
    <submittedName>
        <fullName evidence="2">Uncharacterized protein</fullName>
    </submittedName>
</protein>
<keyword evidence="1" id="KW-1133">Transmembrane helix</keyword>
<dbReference type="AlphaFoldDB" id="A0AAN9KYK7"/>
<keyword evidence="1" id="KW-0472">Membrane</keyword>
<organism evidence="2 3">
    <name type="scientific">Canavalia gladiata</name>
    <name type="common">Sword bean</name>
    <name type="synonym">Dolichos gladiatus</name>
    <dbReference type="NCBI Taxonomy" id="3824"/>
    <lineage>
        <taxon>Eukaryota</taxon>
        <taxon>Viridiplantae</taxon>
        <taxon>Streptophyta</taxon>
        <taxon>Embryophyta</taxon>
        <taxon>Tracheophyta</taxon>
        <taxon>Spermatophyta</taxon>
        <taxon>Magnoliopsida</taxon>
        <taxon>eudicotyledons</taxon>
        <taxon>Gunneridae</taxon>
        <taxon>Pentapetalae</taxon>
        <taxon>rosids</taxon>
        <taxon>fabids</taxon>
        <taxon>Fabales</taxon>
        <taxon>Fabaceae</taxon>
        <taxon>Papilionoideae</taxon>
        <taxon>50 kb inversion clade</taxon>
        <taxon>NPAAA clade</taxon>
        <taxon>indigoferoid/millettioid clade</taxon>
        <taxon>Phaseoleae</taxon>
        <taxon>Canavalia</taxon>
    </lineage>
</organism>
<dbReference type="PANTHER" id="PTHR46710">
    <property type="entry name" value="ARM REPEAT PROTEIN INTERACTING WITH ABF2"/>
    <property type="match status" value="1"/>
</dbReference>
<name>A0AAN9KYK7_CANGL</name>